<evidence type="ECO:0000256" key="2">
    <source>
        <dbReference type="SAM" id="MobiDB-lite"/>
    </source>
</evidence>
<feature type="compositionally biased region" description="Basic residues" evidence="2">
    <location>
        <begin position="525"/>
        <end position="540"/>
    </location>
</feature>
<feature type="coiled-coil region" evidence="1">
    <location>
        <begin position="101"/>
        <end position="135"/>
    </location>
</feature>
<comment type="caution">
    <text evidence="3">The sequence shown here is derived from an EMBL/GenBank/DDBJ whole genome shotgun (WGS) entry which is preliminary data.</text>
</comment>
<reference evidence="3" key="1">
    <citation type="submission" date="2020-05" db="EMBL/GenBank/DDBJ databases">
        <title>Mycena genomes resolve the evolution of fungal bioluminescence.</title>
        <authorList>
            <person name="Tsai I.J."/>
        </authorList>
    </citation>
    <scope>NUCLEOTIDE SEQUENCE</scope>
    <source>
        <strain evidence="3">160909Yilan</strain>
    </source>
</reference>
<feature type="compositionally biased region" description="Low complexity" evidence="2">
    <location>
        <begin position="761"/>
        <end position="770"/>
    </location>
</feature>
<dbReference type="AlphaFoldDB" id="A0A8H7DA33"/>
<accession>A0A8H7DA33</accession>
<feature type="compositionally biased region" description="Basic and acidic residues" evidence="2">
    <location>
        <begin position="677"/>
        <end position="691"/>
    </location>
</feature>
<feature type="compositionally biased region" description="Basic and acidic residues" evidence="2">
    <location>
        <begin position="590"/>
        <end position="602"/>
    </location>
</feature>
<feature type="region of interest" description="Disordered" evidence="2">
    <location>
        <begin position="1023"/>
        <end position="1044"/>
    </location>
</feature>
<protein>
    <submittedName>
        <fullName evidence="3">Uncharacterized protein</fullName>
    </submittedName>
</protein>
<proteinExistence type="predicted"/>
<dbReference type="EMBL" id="JACAZH010000007">
    <property type="protein sequence ID" value="KAF7364256.1"/>
    <property type="molecule type" value="Genomic_DNA"/>
</dbReference>
<keyword evidence="4" id="KW-1185">Reference proteome</keyword>
<feature type="compositionally biased region" description="Basic and acidic residues" evidence="2">
    <location>
        <begin position="731"/>
        <end position="744"/>
    </location>
</feature>
<dbReference type="OrthoDB" id="2592022at2759"/>
<feature type="region of interest" description="Disordered" evidence="2">
    <location>
        <begin position="510"/>
        <end position="770"/>
    </location>
</feature>
<feature type="region of interest" description="Disordered" evidence="2">
    <location>
        <begin position="1120"/>
        <end position="1152"/>
    </location>
</feature>
<feature type="compositionally biased region" description="Basic and acidic residues" evidence="2">
    <location>
        <begin position="544"/>
        <end position="568"/>
    </location>
</feature>
<feature type="compositionally biased region" description="Acidic residues" evidence="2">
    <location>
        <begin position="631"/>
        <end position="649"/>
    </location>
</feature>
<feature type="region of interest" description="Disordered" evidence="2">
    <location>
        <begin position="792"/>
        <end position="832"/>
    </location>
</feature>
<evidence type="ECO:0000313" key="4">
    <source>
        <dbReference type="Proteomes" id="UP000623467"/>
    </source>
</evidence>
<feature type="compositionally biased region" description="Low complexity" evidence="2">
    <location>
        <begin position="792"/>
        <end position="815"/>
    </location>
</feature>
<gene>
    <name evidence="3" type="ORF">MSAN_01085400</name>
</gene>
<evidence type="ECO:0000313" key="3">
    <source>
        <dbReference type="EMBL" id="KAF7364256.1"/>
    </source>
</evidence>
<feature type="compositionally biased region" description="Gly residues" evidence="2">
    <location>
        <begin position="612"/>
        <end position="621"/>
    </location>
</feature>
<evidence type="ECO:0000256" key="1">
    <source>
        <dbReference type="SAM" id="Coils"/>
    </source>
</evidence>
<feature type="compositionally biased region" description="Low complexity" evidence="2">
    <location>
        <begin position="455"/>
        <end position="471"/>
    </location>
</feature>
<keyword evidence="1" id="KW-0175">Coiled coil</keyword>
<sequence>MPSEHVPAASLSLSESHPLSEELSSLHALVTRFQVKLINFRYVLNANPKGKQNEAHSSSIKLQRHALDTSAYSERIVQLEAENRLLHTELGVLRDNPASAKDKENDTVAELTLSLRRLNAKLSLTEAALAEHTRALEETTAFAAQQTHAASEAYALAARVRGREEEVRQREAGLEHALVQAREETRLTDRVVGEYAALVRKLEGEAVDIAWMEGGSTPTLVDPNPSPTPSALDPASVEESKAQLAAVVQTFSDQTSSLTSRIAVLESERDVAQAQLAASRTLVAELGDALATAKFEREKARVDDQSAAGMVERYMRFTQQTTTSLHASLAALRARHAATLETLHATVASLEQRLEGKERETTTLRTALDAAALDVLRESVGRRREVGLRVRMVGREERIRRALGAAVGRVRHVRFDVEDDSEANGHAAADAEAANKTLARLEGDVRAVLGMLDADVSVPPSSPSSASDPSPTANGHAQDHGTEGRMRVLEEAVGMLVRELEGEVARRVSAEREQGGRAWCGRGKGAVRQRKGAVRQRKGVGRGAAEEGRGATEEGRAAAEEARDEGLQDAHAAAPTSTSEPSADAASAPAEDRGDQEQRVGENEEVEDEGTTGEGTEGAGAGEPAVQERQLEEEEAQEGELELELEADATEAAGGAHEVEKIAEDEGSPLRAWSRRCRGDRERVEGAHGDVEPAPQIDTPSFHSDAAVTEDVLAQATPAQGEEVFAEEEVQPERGVPEAEREEAAQVGTAPDPLAPPSGDAATSATLPLTTTAQSPVVPASVAAPVALPSSDIDSTPAASPPSASASAVAFPGGSQTPSDSQPVVLPAHAEPSSTHPLLADLAAASSRYDALQLAFRECHLALQELRPLLANPTPTLVTKGQMHAASTLTLHAPRLPPNADVLRAAVERLYDYTEDARVELEIRVADGKVLARGWEAIGAFAARVDADGRGQGDGDDGVGGEGVAEDVRRQITRDAEAQAGFRRKLDDVEHDIAVVKRAVYAPDIEDSPPPIPISPAKAEGWTSWLGGGRRASGSTPPPGERDWDTDHAPTFGSVMTSPRLRHSSSAARLAGKAQGNPFELLGLRVPMPTYVPQQQLRAPATPPRQRTISGVYMLGLGVGHSPRERRPSGFAVPSPPPKGAGAGDEEEGDVE</sequence>
<feature type="compositionally biased region" description="Low complexity" evidence="2">
    <location>
        <begin position="572"/>
        <end position="589"/>
    </location>
</feature>
<feature type="region of interest" description="Disordered" evidence="2">
    <location>
        <begin position="455"/>
        <end position="482"/>
    </location>
</feature>
<feature type="coiled-coil region" evidence="1">
    <location>
        <begin position="340"/>
        <end position="367"/>
    </location>
</feature>
<dbReference type="Proteomes" id="UP000623467">
    <property type="component" value="Unassembled WGS sequence"/>
</dbReference>
<organism evidence="3 4">
    <name type="scientific">Mycena sanguinolenta</name>
    <dbReference type="NCBI Taxonomy" id="230812"/>
    <lineage>
        <taxon>Eukaryota</taxon>
        <taxon>Fungi</taxon>
        <taxon>Dikarya</taxon>
        <taxon>Basidiomycota</taxon>
        <taxon>Agaricomycotina</taxon>
        <taxon>Agaricomycetes</taxon>
        <taxon>Agaricomycetidae</taxon>
        <taxon>Agaricales</taxon>
        <taxon>Marasmiineae</taxon>
        <taxon>Mycenaceae</taxon>
        <taxon>Mycena</taxon>
    </lineage>
</organism>
<name>A0A8H7DA33_9AGAR</name>